<dbReference type="PANTHER" id="PTHR30506:SF3">
    <property type="entry name" value="UPF0126 INNER MEMBRANE PROTEIN YADS-RELATED"/>
    <property type="match status" value="1"/>
</dbReference>
<evidence type="ECO:0000313" key="11">
    <source>
        <dbReference type="Proteomes" id="UP000598775"/>
    </source>
</evidence>
<comment type="subcellular location">
    <subcellularLocation>
        <location evidence="1">Cell membrane</location>
        <topology evidence="1">Multi-pass membrane protein</topology>
    </subcellularLocation>
</comment>
<organism evidence="10 11">
    <name type="scientific">Subtercola lobariae</name>
    <dbReference type="NCBI Taxonomy" id="1588641"/>
    <lineage>
        <taxon>Bacteria</taxon>
        <taxon>Bacillati</taxon>
        <taxon>Actinomycetota</taxon>
        <taxon>Actinomycetes</taxon>
        <taxon>Micrococcales</taxon>
        <taxon>Microbacteriaceae</taxon>
        <taxon>Subtercola</taxon>
    </lineage>
</organism>
<feature type="transmembrane region" description="Helical" evidence="8">
    <location>
        <begin position="167"/>
        <end position="188"/>
    </location>
</feature>
<dbReference type="EMBL" id="BMGP01000005">
    <property type="protein sequence ID" value="GGF33630.1"/>
    <property type="molecule type" value="Genomic_DNA"/>
</dbReference>
<gene>
    <name evidence="10" type="ORF">GCM10011399_28460</name>
</gene>
<dbReference type="InterPro" id="IPR005115">
    <property type="entry name" value="Gly_transporter"/>
</dbReference>
<dbReference type="PANTHER" id="PTHR30506">
    <property type="entry name" value="INNER MEMBRANE PROTEIN"/>
    <property type="match status" value="1"/>
</dbReference>
<keyword evidence="6 8" id="KW-0472">Membrane</keyword>
<evidence type="ECO:0000256" key="2">
    <source>
        <dbReference type="ARBA" id="ARBA00008193"/>
    </source>
</evidence>
<keyword evidence="11" id="KW-1185">Reference proteome</keyword>
<evidence type="ECO:0000256" key="5">
    <source>
        <dbReference type="ARBA" id="ARBA00022989"/>
    </source>
</evidence>
<feature type="transmembrane region" description="Helical" evidence="8">
    <location>
        <begin position="113"/>
        <end position="131"/>
    </location>
</feature>
<feature type="transmembrane region" description="Helical" evidence="8">
    <location>
        <begin position="223"/>
        <end position="241"/>
    </location>
</feature>
<feature type="transmembrane region" description="Helical" evidence="8">
    <location>
        <begin position="80"/>
        <end position="101"/>
    </location>
</feature>
<evidence type="ECO:0000259" key="9">
    <source>
        <dbReference type="Pfam" id="PF03458"/>
    </source>
</evidence>
<evidence type="ECO:0000256" key="4">
    <source>
        <dbReference type="ARBA" id="ARBA00022692"/>
    </source>
</evidence>
<feature type="transmembrane region" description="Helical" evidence="8">
    <location>
        <begin position="200"/>
        <end position="216"/>
    </location>
</feature>
<keyword evidence="5 8" id="KW-1133">Transmembrane helix</keyword>
<accession>A0A917F1K2</accession>
<comment type="similarity">
    <text evidence="2">Belongs to the UPF0126 family.</text>
</comment>
<evidence type="ECO:0000313" key="10">
    <source>
        <dbReference type="EMBL" id="GGF33630.1"/>
    </source>
</evidence>
<sequence length="251" mass="24837">MGDGGAGVGRGAAGSTGGRGDASTGGAGSGVGESASEISAKNSSRASTAARRLYSVADHAATALFAIEGATAGVLAGLDVLGVLVVGFCTALAGGILRDVLLGDVPPAAFRSPSRIVVALAGAAVTCLLAGQLSEIPVALLSVFDAAGLGLFAVTGAQKALEHRSNGLVVVILGTMTAVGGGVVRDVLLNRVPLVLSGDFYATAAAAGALVVYLATRLRIAPVWAMTLGFAVCFVLRLFAITDGWQLPSFR</sequence>
<keyword evidence="4 8" id="KW-0812">Transmembrane</keyword>
<proteinExistence type="inferred from homology"/>
<evidence type="ECO:0000256" key="8">
    <source>
        <dbReference type="SAM" id="Phobius"/>
    </source>
</evidence>
<reference evidence="10 11" key="1">
    <citation type="journal article" date="2014" name="Int. J. Syst. Evol. Microbiol.">
        <title>Complete genome sequence of Corynebacterium casei LMG S-19264T (=DSM 44701T), isolated from a smear-ripened cheese.</title>
        <authorList>
            <consortium name="US DOE Joint Genome Institute (JGI-PGF)"/>
            <person name="Walter F."/>
            <person name="Albersmeier A."/>
            <person name="Kalinowski J."/>
            <person name="Ruckert C."/>
        </authorList>
    </citation>
    <scope>NUCLEOTIDE SEQUENCE [LARGE SCALE GENOMIC DNA]</scope>
    <source>
        <strain evidence="10 11">CGMCC 1.12976</strain>
    </source>
</reference>
<dbReference type="Pfam" id="PF03458">
    <property type="entry name" value="Gly_transporter"/>
    <property type="match status" value="2"/>
</dbReference>
<dbReference type="AlphaFoldDB" id="A0A917F1K2"/>
<dbReference type="GO" id="GO:0005886">
    <property type="term" value="C:plasma membrane"/>
    <property type="evidence" value="ECO:0007669"/>
    <property type="project" value="UniProtKB-SubCell"/>
</dbReference>
<feature type="region of interest" description="Disordered" evidence="7">
    <location>
        <begin position="1"/>
        <end position="34"/>
    </location>
</feature>
<feature type="domain" description="Glycine transporter" evidence="9">
    <location>
        <begin position="143"/>
        <end position="215"/>
    </location>
</feature>
<name>A0A917F1K2_9MICO</name>
<evidence type="ECO:0000256" key="7">
    <source>
        <dbReference type="SAM" id="MobiDB-lite"/>
    </source>
</evidence>
<dbReference type="Proteomes" id="UP000598775">
    <property type="component" value="Unassembled WGS sequence"/>
</dbReference>
<keyword evidence="3" id="KW-1003">Cell membrane</keyword>
<evidence type="ECO:0000256" key="1">
    <source>
        <dbReference type="ARBA" id="ARBA00004651"/>
    </source>
</evidence>
<feature type="domain" description="Glycine transporter" evidence="9">
    <location>
        <begin position="56"/>
        <end position="129"/>
    </location>
</feature>
<protein>
    <submittedName>
        <fullName evidence="10">Membrane protein</fullName>
    </submittedName>
</protein>
<evidence type="ECO:0000256" key="3">
    <source>
        <dbReference type="ARBA" id="ARBA00022475"/>
    </source>
</evidence>
<feature type="transmembrane region" description="Helical" evidence="8">
    <location>
        <begin position="137"/>
        <end position="155"/>
    </location>
</feature>
<evidence type="ECO:0000256" key="6">
    <source>
        <dbReference type="ARBA" id="ARBA00023136"/>
    </source>
</evidence>
<feature type="compositionally biased region" description="Gly residues" evidence="7">
    <location>
        <begin position="1"/>
        <end position="31"/>
    </location>
</feature>
<comment type="caution">
    <text evidence="10">The sequence shown here is derived from an EMBL/GenBank/DDBJ whole genome shotgun (WGS) entry which is preliminary data.</text>
</comment>